<keyword evidence="1 2" id="KW-0472">Membrane</keyword>
<sequence>MAVAAFLRRGLGLLVPLAIASTVYLYLYPFFQGCAFPLPSRDSRAAFEETKKLHWPLAETSDNGTSMEHFAPFRLLALGDPQLEGDTSIPTQVYGVLPHLKKIVKNLTFRTEHNSLRERIRMTLHDTVDFYFEDIPNIFESIRKRIDLFGNDFYLAHIYRTMNWWAKPTHVTVLGDLVGSQWIDDDEFERRGRRFWNRTFRGGERLPDDVAQYPQNQYDISGVLDGSAEQQIWTKRILNVAGNHDIGYAGDLTEERMERFERVFGKANYELRFELPVTDPELNATIVDDDTNPESLRLAPEIRIVVLNDMNLDTPAKSSVLQDATYAFINSVIGNSHGVEFQGGFTIVLTHIPTYKPAGLCVDGPFFDFHTSADGGGVKEQYLLSADASKGFFEGIFGVSANTAAAGNGLGRPGLILNGHDHAGCDTYHFVNHTNGTGPEDRPWQHTLWSDAQAQKLPLQEGLPGRREITVRSMMGDYGGNAGMLSMWFDFEKWEWQYDYADCQLGRQHFWWLTHSVDFSVVLFAVLYVVVVVMEASGVDVDGRLDRVVGRVRAWIVDETRQRGTKTATRENGHK</sequence>
<dbReference type="Proteomes" id="UP000029964">
    <property type="component" value="Unassembled WGS sequence"/>
</dbReference>
<dbReference type="AlphaFoldDB" id="A0A086T129"/>
<protein>
    <submittedName>
        <fullName evidence="3">Uncharacterized protein</fullName>
    </submittedName>
</protein>
<accession>A0A086T129</accession>
<dbReference type="STRING" id="857340.A0A086T129"/>
<keyword evidence="4" id="KW-1185">Reference proteome</keyword>
<keyword evidence="2" id="KW-0812">Transmembrane</keyword>
<dbReference type="EMBL" id="JPKY01000078">
    <property type="protein sequence ID" value="KFH43061.1"/>
    <property type="molecule type" value="Genomic_DNA"/>
</dbReference>
<gene>
    <name evidence="3" type="ORF">ACRE_061740</name>
</gene>
<dbReference type="GO" id="GO:0005783">
    <property type="term" value="C:endoplasmic reticulum"/>
    <property type="evidence" value="ECO:0007669"/>
    <property type="project" value="TreeGrafter"/>
</dbReference>
<evidence type="ECO:0000256" key="2">
    <source>
        <dbReference type="SAM" id="Phobius"/>
    </source>
</evidence>
<dbReference type="InterPro" id="IPR029052">
    <property type="entry name" value="Metallo-depent_PP-like"/>
</dbReference>
<dbReference type="PANTHER" id="PTHR13315">
    <property type="entry name" value="METALLO PHOSPHOESTERASE RELATED"/>
    <property type="match status" value="1"/>
</dbReference>
<name>A0A086T129_HAPC1</name>
<feature type="transmembrane region" description="Helical" evidence="2">
    <location>
        <begin position="12"/>
        <end position="31"/>
    </location>
</feature>
<dbReference type="InterPro" id="IPR033308">
    <property type="entry name" value="PGAP5/Cdc1/Ted1"/>
</dbReference>
<dbReference type="SUPFAM" id="SSF56300">
    <property type="entry name" value="Metallo-dependent phosphatases"/>
    <property type="match status" value="1"/>
</dbReference>
<dbReference type="OrthoDB" id="9984693at2759"/>
<proteinExistence type="predicted"/>
<dbReference type="HOGENOM" id="CLU_021690_0_0_1"/>
<evidence type="ECO:0000256" key="1">
    <source>
        <dbReference type="ARBA" id="ARBA00023136"/>
    </source>
</evidence>
<dbReference type="GO" id="GO:0016020">
    <property type="term" value="C:membrane"/>
    <property type="evidence" value="ECO:0007669"/>
    <property type="project" value="GOC"/>
</dbReference>
<dbReference type="PANTHER" id="PTHR13315:SF1">
    <property type="entry name" value="PROTEIN TED1"/>
    <property type="match status" value="1"/>
</dbReference>
<evidence type="ECO:0000313" key="4">
    <source>
        <dbReference type="Proteomes" id="UP000029964"/>
    </source>
</evidence>
<feature type="transmembrane region" description="Helical" evidence="2">
    <location>
        <begin position="510"/>
        <end position="534"/>
    </location>
</feature>
<reference evidence="4" key="1">
    <citation type="journal article" date="2014" name="Genome Announc.">
        <title>Genome sequence and annotation of Acremonium chrysogenum, producer of the beta-lactam antibiotic cephalosporin C.</title>
        <authorList>
            <person name="Terfehr D."/>
            <person name="Dahlmann T.A."/>
            <person name="Specht T."/>
            <person name="Zadra I."/>
            <person name="Kuernsteiner H."/>
            <person name="Kueck U."/>
        </authorList>
    </citation>
    <scope>NUCLEOTIDE SEQUENCE [LARGE SCALE GENOMIC DNA]</scope>
    <source>
        <strain evidence="4">ATCC 11550 / CBS 779.69 / DSM 880 / IAM 14645 / JCM 23072 / IMI 49137</strain>
    </source>
</reference>
<organism evidence="3 4">
    <name type="scientific">Hapsidospora chrysogenum (strain ATCC 11550 / CBS 779.69 / DSM 880 / IAM 14645 / JCM 23072 / IMI 49137)</name>
    <name type="common">Acremonium chrysogenum</name>
    <dbReference type="NCBI Taxonomy" id="857340"/>
    <lineage>
        <taxon>Eukaryota</taxon>
        <taxon>Fungi</taxon>
        <taxon>Dikarya</taxon>
        <taxon>Ascomycota</taxon>
        <taxon>Pezizomycotina</taxon>
        <taxon>Sordariomycetes</taxon>
        <taxon>Hypocreomycetidae</taxon>
        <taxon>Hypocreales</taxon>
        <taxon>Bionectriaceae</taxon>
        <taxon>Hapsidospora</taxon>
    </lineage>
</organism>
<comment type="caution">
    <text evidence="3">The sequence shown here is derived from an EMBL/GenBank/DDBJ whole genome shotgun (WGS) entry which is preliminary data.</text>
</comment>
<dbReference type="GO" id="GO:0006506">
    <property type="term" value="P:GPI anchor biosynthetic process"/>
    <property type="evidence" value="ECO:0007669"/>
    <property type="project" value="InterPro"/>
</dbReference>
<keyword evidence="2" id="KW-1133">Transmembrane helix</keyword>
<evidence type="ECO:0000313" key="3">
    <source>
        <dbReference type="EMBL" id="KFH43061.1"/>
    </source>
</evidence>